<organism evidence="1 2">
    <name type="scientific">Fimbriimonas ginsengisoli</name>
    <dbReference type="NCBI Taxonomy" id="1005039"/>
    <lineage>
        <taxon>Bacteria</taxon>
        <taxon>Bacillati</taxon>
        <taxon>Armatimonadota</taxon>
        <taxon>Fimbriimonadia</taxon>
        <taxon>Fimbriimonadales</taxon>
        <taxon>Fimbriimonadaceae</taxon>
        <taxon>Fimbriimonas</taxon>
    </lineage>
</organism>
<name>A0A931LU30_FIMGI</name>
<dbReference type="Proteomes" id="UP000727962">
    <property type="component" value="Unassembled WGS sequence"/>
</dbReference>
<proteinExistence type="predicted"/>
<protein>
    <submittedName>
        <fullName evidence="1">Uncharacterized protein</fullName>
    </submittedName>
</protein>
<evidence type="ECO:0000313" key="2">
    <source>
        <dbReference type="Proteomes" id="UP000727962"/>
    </source>
</evidence>
<gene>
    <name evidence="1" type="ORF">HYR64_10335</name>
</gene>
<sequence length="242" mass="25872">MAEQRIELAEAGNPAVLKRLKAHPGVAATCDRPGVTGVRFRRGSSWREVRVGDPRCELKGLVELMDNNPLVCADACSVPDAASTLALIALGPLASAGVLVEPPVILTNVPGDPALVNAFLATEAWARGATLHFEPIEAKGVADGTAIAIVRAPERLEELDELYEERFGRSFYVRRDETSPWDVALVAGKPYALYRLSVAPEADRCLVTIRAMADLDGKCGADQVIHAMNVMAGFEEDLGVGI</sequence>
<dbReference type="AlphaFoldDB" id="A0A931LU30"/>
<reference evidence="1" key="1">
    <citation type="submission" date="2020-07" db="EMBL/GenBank/DDBJ databases">
        <title>Huge and variable diversity of episymbiotic CPR bacteria and DPANN archaea in groundwater ecosystems.</title>
        <authorList>
            <person name="He C.Y."/>
            <person name="Keren R."/>
            <person name="Whittaker M."/>
            <person name="Farag I.F."/>
            <person name="Doudna J."/>
            <person name="Cate J.H.D."/>
            <person name="Banfield J.F."/>
        </authorList>
    </citation>
    <scope>NUCLEOTIDE SEQUENCE</scope>
    <source>
        <strain evidence="1">NC_groundwater_17_Pr7_B-0.1um_64_12</strain>
    </source>
</reference>
<accession>A0A931LU30</accession>
<comment type="caution">
    <text evidence="1">The sequence shown here is derived from an EMBL/GenBank/DDBJ whole genome shotgun (WGS) entry which is preliminary data.</text>
</comment>
<evidence type="ECO:0000313" key="1">
    <source>
        <dbReference type="EMBL" id="MBI1757490.1"/>
    </source>
</evidence>
<dbReference type="EMBL" id="JACOSL010000064">
    <property type="protein sequence ID" value="MBI1757490.1"/>
    <property type="molecule type" value="Genomic_DNA"/>
</dbReference>